<dbReference type="AlphaFoldDB" id="F1A4F1"/>
<keyword evidence="3" id="KW-1185">Reference proteome</keyword>
<evidence type="ECO:0000256" key="1">
    <source>
        <dbReference type="SAM" id="Phobius"/>
    </source>
</evidence>
<dbReference type="Proteomes" id="UP000001064">
    <property type="component" value="Unassembled WGS sequence"/>
</dbReference>
<dbReference type="GeneID" id="10506926"/>
<name>F1A4F1_DICPU</name>
<keyword evidence="1" id="KW-1133">Transmembrane helix</keyword>
<dbReference type="VEuPathDB" id="AmoebaDB:DICPUDRAFT_159558"/>
<accession>F1A4F1</accession>
<evidence type="ECO:0000313" key="3">
    <source>
        <dbReference type="Proteomes" id="UP000001064"/>
    </source>
</evidence>
<evidence type="ECO:0000313" key="2">
    <source>
        <dbReference type="EMBL" id="EGC28929.1"/>
    </source>
</evidence>
<keyword evidence="1" id="KW-0812">Transmembrane</keyword>
<feature type="transmembrane region" description="Helical" evidence="1">
    <location>
        <begin position="6"/>
        <end position="27"/>
    </location>
</feature>
<organism evidence="2 3">
    <name type="scientific">Dictyostelium purpureum</name>
    <name type="common">Slime mold</name>
    <dbReference type="NCBI Taxonomy" id="5786"/>
    <lineage>
        <taxon>Eukaryota</taxon>
        <taxon>Amoebozoa</taxon>
        <taxon>Evosea</taxon>
        <taxon>Eumycetozoa</taxon>
        <taxon>Dictyostelia</taxon>
        <taxon>Dictyosteliales</taxon>
        <taxon>Dictyosteliaceae</taxon>
        <taxon>Dictyostelium</taxon>
    </lineage>
</organism>
<dbReference type="InParanoid" id="F1A4F1"/>
<dbReference type="EMBL" id="GL871516">
    <property type="protein sequence ID" value="EGC28929.1"/>
    <property type="molecule type" value="Genomic_DNA"/>
</dbReference>
<gene>
    <name evidence="2" type="ORF">DICPUDRAFT_159558</name>
</gene>
<protein>
    <submittedName>
        <fullName evidence="2">Uncharacterized protein</fullName>
    </submittedName>
</protein>
<dbReference type="KEGG" id="dpp:DICPUDRAFT_159558"/>
<sequence>MNNLTISYIISVFVFIYNLSSIIVCSIRNSLINIINNIFNSNSGILESNSSGIKISLSEYNHYKELLLKSNDNSSILSAIKRLSLMDLVNFLDAQEIETLINSILKLAFFSLASNSVSDEIRANSSLLVSNLIIKGWFNPNSSEETIKFLEETLACMYNCISNPEKVEFKQTEVAVLIFMHFGNAKKEYQKSNKIHQFQNLIDKVYQSSLDLHIKLGFYEAKEDHCLLRSNTYNVLWSLYDSISDDFIPKHIKSQQA</sequence>
<reference evidence="3" key="1">
    <citation type="journal article" date="2011" name="Genome Biol.">
        <title>Comparative genomics of the social amoebae Dictyostelium discoideum and Dictyostelium purpureum.</title>
        <authorList>
            <consortium name="US DOE Joint Genome Institute (JGI-PGF)"/>
            <person name="Sucgang R."/>
            <person name="Kuo A."/>
            <person name="Tian X."/>
            <person name="Salerno W."/>
            <person name="Parikh A."/>
            <person name="Feasley C.L."/>
            <person name="Dalin E."/>
            <person name="Tu H."/>
            <person name="Huang E."/>
            <person name="Barry K."/>
            <person name="Lindquist E."/>
            <person name="Shapiro H."/>
            <person name="Bruce D."/>
            <person name="Schmutz J."/>
            <person name="Salamov A."/>
            <person name="Fey P."/>
            <person name="Gaudet P."/>
            <person name="Anjard C."/>
            <person name="Babu M.M."/>
            <person name="Basu S."/>
            <person name="Bushmanova Y."/>
            <person name="van der Wel H."/>
            <person name="Katoh-Kurasawa M."/>
            <person name="Dinh C."/>
            <person name="Coutinho P.M."/>
            <person name="Saito T."/>
            <person name="Elias M."/>
            <person name="Schaap P."/>
            <person name="Kay R.R."/>
            <person name="Henrissat B."/>
            <person name="Eichinger L."/>
            <person name="Rivero F."/>
            <person name="Putnam N.H."/>
            <person name="West C.M."/>
            <person name="Loomis W.F."/>
            <person name="Chisholm R.L."/>
            <person name="Shaulsky G."/>
            <person name="Strassmann J.E."/>
            <person name="Queller D.C."/>
            <person name="Kuspa A."/>
            <person name="Grigoriev I.V."/>
        </authorList>
    </citation>
    <scope>NUCLEOTIDE SEQUENCE [LARGE SCALE GENOMIC DNA]</scope>
    <source>
        <strain evidence="3">QSDP1</strain>
    </source>
</reference>
<dbReference type="RefSeq" id="XP_003294543.1">
    <property type="nucleotide sequence ID" value="XM_003294495.1"/>
</dbReference>
<keyword evidence="1" id="KW-0472">Membrane</keyword>
<proteinExistence type="predicted"/>